<proteinExistence type="predicted"/>
<dbReference type="NCBIfam" id="TIGR00254">
    <property type="entry name" value="GGDEF"/>
    <property type="match status" value="1"/>
</dbReference>
<dbReference type="InterPro" id="IPR050469">
    <property type="entry name" value="Diguanylate_Cyclase"/>
</dbReference>
<keyword evidence="4 9" id="KW-0812">Transmembrane</keyword>
<evidence type="ECO:0000256" key="8">
    <source>
        <dbReference type="SAM" id="MobiDB-lite"/>
    </source>
</evidence>
<dbReference type="PROSITE" id="PS50887">
    <property type="entry name" value="GGDEF"/>
    <property type="match status" value="1"/>
</dbReference>
<evidence type="ECO:0000256" key="2">
    <source>
        <dbReference type="ARBA" id="ARBA00012528"/>
    </source>
</evidence>
<dbReference type="InterPro" id="IPR043128">
    <property type="entry name" value="Rev_trsase/Diguanyl_cyclase"/>
</dbReference>
<evidence type="ECO:0000256" key="5">
    <source>
        <dbReference type="ARBA" id="ARBA00022989"/>
    </source>
</evidence>
<dbReference type="Pfam" id="PF02743">
    <property type="entry name" value="dCache_1"/>
    <property type="match status" value="1"/>
</dbReference>
<dbReference type="CDD" id="cd01949">
    <property type="entry name" value="GGDEF"/>
    <property type="match status" value="1"/>
</dbReference>
<reference evidence="11 12" key="1">
    <citation type="submission" date="2019-12" db="EMBL/GenBank/DDBJ databases">
        <title>Hybrid Genome Assemblies of two High G+C Isolates from Undergraduate Microbiology Courses.</title>
        <authorList>
            <person name="Ne Ville C.J."/>
            <person name="Enright D."/>
            <person name="Hernandez I."/>
            <person name="Dodsworth J."/>
            <person name="Orwin P.M."/>
        </authorList>
    </citation>
    <scope>NUCLEOTIDE SEQUENCE [LARGE SCALE GENOMIC DNA]</scope>
    <source>
        <strain evidence="11 12">CSUSB</strain>
    </source>
</reference>
<accession>A0A6I6H9S2</accession>
<feature type="domain" description="GGDEF" evidence="10">
    <location>
        <begin position="399"/>
        <end position="534"/>
    </location>
</feature>
<feature type="compositionally biased region" description="Pro residues" evidence="8">
    <location>
        <begin position="1"/>
        <end position="11"/>
    </location>
</feature>
<dbReference type="FunFam" id="3.30.70.270:FF:000001">
    <property type="entry name" value="Diguanylate cyclase domain protein"/>
    <property type="match status" value="1"/>
</dbReference>
<evidence type="ECO:0000313" key="12">
    <source>
        <dbReference type="Proteomes" id="UP000425817"/>
    </source>
</evidence>
<dbReference type="SUPFAM" id="SSF55073">
    <property type="entry name" value="Nucleotide cyclase"/>
    <property type="match status" value="1"/>
</dbReference>
<comment type="catalytic activity">
    <reaction evidence="7">
        <text>2 GTP = 3',3'-c-di-GMP + 2 diphosphate</text>
        <dbReference type="Rhea" id="RHEA:24898"/>
        <dbReference type="ChEBI" id="CHEBI:33019"/>
        <dbReference type="ChEBI" id="CHEBI:37565"/>
        <dbReference type="ChEBI" id="CHEBI:58805"/>
        <dbReference type="EC" id="2.7.7.65"/>
    </reaction>
</comment>
<dbReference type="SMART" id="SM00267">
    <property type="entry name" value="GGDEF"/>
    <property type="match status" value="1"/>
</dbReference>
<dbReference type="EMBL" id="CP046622">
    <property type="protein sequence ID" value="QGW82529.1"/>
    <property type="molecule type" value="Genomic_DNA"/>
</dbReference>
<evidence type="ECO:0000259" key="10">
    <source>
        <dbReference type="PROSITE" id="PS50887"/>
    </source>
</evidence>
<evidence type="ECO:0000256" key="1">
    <source>
        <dbReference type="ARBA" id="ARBA00004651"/>
    </source>
</evidence>
<sequence length="534" mass="59033">MKKAPSPPSPETAPDTSTGPRSSNDASSLARKTDAQRSRVIFGTTLFVVFVCVALLVMNAWLVIRARTAENEQIARANTNLARAVSQQIDSTVALAEHIISGIVFELERADITPETLQRLQPVLVNHASEIQSIKGLFIYDEQGRWLVHSEASPAGTKNNSDREYFIYHQTNPSARTLISGPIVSRSSGEWVIPVSRRINDPDGNFAGVVLITLSVKHLLSVLDRFQIGEQGAIALFGTDQLLVRRPFREADMNRRNTDSPFQKQFQASRSGTVEGRSAIDGVTRIISFEHLLDYPLFVTVAVGKDEALREWKSASIYQTTWVVLLCLIVGVSGRYLIRSMRRRLVAELHLRSARDALTEANERLEHLAQEDGLTGLANRRYFDARLLFNFQQALEGQTPLAVVMVDVDEFKKYNDLYGHLEGDECLRRIALALRSAVWRSGDLVARYGGEEMVLLLPATDAEGALEVAQRARLAVADLRIPHAASALGTVSVSLGVAAEVPQPDSTPFELLKAADEALYLAKQEGRNTVMVHE</sequence>
<dbReference type="GO" id="GO:1902201">
    <property type="term" value="P:negative regulation of bacterial-type flagellum-dependent cell motility"/>
    <property type="evidence" value="ECO:0007669"/>
    <property type="project" value="TreeGrafter"/>
</dbReference>
<dbReference type="InterPro" id="IPR000160">
    <property type="entry name" value="GGDEF_dom"/>
</dbReference>
<dbReference type="InterPro" id="IPR029151">
    <property type="entry name" value="Sensor-like_sf"/>
</dbReference>
<feature type="transmembrane region" description="Helical" evidence="9">
    <location>
        <begin position="40"/>
        <end position="64"/>
    </location>
</feature>
<evidence type="ECO:0000256" key="4">
    <source>
        <dbReference type="ARBA" id="ARBA00022692"/>
    </source>
</evidence>
<protein>
    <recommendedName>
        <fullName evidence="2">diguanylate cyclase</fullName>
        <ecNumber evidence="2">2.7.7.65</ecNumber>
    </recommendedName>
</protein>
<evidence type="ECO:0000256" key="3">
    <source>
        <dbReference type="ARBA" id="ARBA00022475"/>
    </source>
</evidence>
<dbReference type="GO" id="GO:0043709">
    <property type="term" value="P:cell adhesion involved in single-species biofilm formation"/>
    <property type="evidence" value="ECO:0007669"/>
    <property type="project" value="TreeGrafter"/>
</dbReference>
<evidence type="ECO:0000256" key="9">
    <source>
        <dbReference type="SAM" id="Phobius"/>
    </source>
</evidence>
<dbReference type="Proteomes" id="UP000425817">
    <property type="component" value="Chromosome"/>
</dbReference>
<dbReference type="EC" id="2.7.7.65" evidence="2"/>
<keyword evidence="5 9" id="KW-1133">Transmembrane helix</keyword>
<feature type="compositionally biased region" description="Polar residues" evidence="8">
    <location>
        <begin position="14"/>
        <end position="27"/>
    </location>
</feature>
<dbReference type="Gene3D" id="3.30.70.270">
    <property type="match status" value="1"/>
</dbReference>
<evidence type="ECO:0000313" key="11">
    <source>
        <dbReference type="EMBL" id="QGW82529.1"/>
    </source>
</evidence>
<dbReference type="AlphaFoldDB" id="A0A6I6H9S2"/>
<dbReference type="SUPFAM" id="SSF103190">
    <property type="entry name" value="Sensory domain-like"/>
    <property type="match status" value="1"/>
</dbReference>
<dbReference type="PANTHER" id="PTHR45138:SF9">
    <property type="entry name" value="DIGUANYLATE CYCLASE DGCM-RELATED"/>
    <property type="match status" value="1"/>
</dbReference>
<dbReference type="PANTHER" id="PTHR45138">
    <property type="entry name" value="REGULATORY COMPONENTS OF SENSORY TRANSDUCTION SYSTEM"/>
    <property type="match status" value="1"/>
</dbReference>
<organism evidence="11 12">
    <name type="scientific">Variovorax paradoxus</name>
    <dbReference type="NCBI Taxonomy" id="34073"/>
    <lineage>
        <taxon>Bacteria</taxon>
        <taxon>Pseudomonadati</taxon>
        <taxon>Pseudomonadota</taxon>
        <taxon>Betaproteobacteria</taxon>
        <taxon>Burkholderiales</taxon>
        <taxon>Comamonadaceae</taxon>
        <taxon>Variovorax</taxon>
    </lineage>
</organism>
<dbReference type="InterPro" id="IPR033479">
    <property type="entry name" value="dCache_1"/>
</dbReference>
<dbReference type="GO" id="GO:0005886">
    <property type="term" value="C:plasma membrane"/>
    <property type="evidence" value="ECO:0007669"/>
    <property type="project" value="UniProtKB-SubCell"/>
</dbReference>
<dbReference type="GO" id="GO:0052621">
    <property type="term" value="F:diguanylate cyclase activity"/>
    <property type="evidence" value="ECO:0007669"/>
    <property type="project" value="UniProtKB-EC"/>
</dbReference>
<name>A0A6I6H9S2_VARPD</name>
<dbReference type="OrthoDB" id="9813903at2"/>
<evidence type="ECO:0000256" key="7">
    <source>
        <dbReference type="ARBA" id="ARBA00034247"/>
    </source>
</evidence>
<dbReference type="CDD" id="cd12914">
    <property type="entry name" value="PDC1_DGC_like"/>
    <property type="match status" value="1"/>
</dbReference>
<dbReference type="CDD" id="cd12915">
    <property type="entry name" value="PDC2_DGC_like"/>
    <property type="match status" value="1"/>
</dbReference>
<feature type="transmembrane region" description="Helical" evidence="9">
    <location>
        <begin position="317"/>
        <end position="338"/>
    </location>
</feature>
<keyword evidence="6 9" id="KW-0472">Membrane</keyword>
<keyword evidence="3" id="KW-1003">Cell membrane</keyword>
<evidence type="ECO:0000256" key="6">
    <source>
        <dbReference type="ARBA" id="ARBA00023136"/>
    </source>
</evidence>
<feature type="region of interest" description="Disordered" evidence="8">
    <location>
        <begin position="1"/>
        <end position="31"/>
    </location>
</feature>
<dbReference type="InterPro" id="IPR029787">
    <property type="entry name" value="Nucleotide_cyclase"/>
</dbReference>
<dbReference type="Pfam" id="PF00990">
    <property type="entry name" value="GGDEF"/>
    <property type="match status" value="1"/>
</dbReference>
<comment type="subcellular location">
    <subcellularLocation>
        <location evidence="1">Cell membrane</location>
        <topology evidence="1">Multi-pass membrane protein</topology>
    </subcellularLocation>
</comment>
<dbReference type="Gene3D" id="3.30.450.20">
    <property type="entry name" value="PAS domain"/>
    <property type="match status" value="2"/>
</dbReference>
<gene>
    <name evidence="11" type="ORF">GOQ09_13490</name>
</gene>